<dbReference type="PANTHER" id="PTHR30024">
    <property type="entry name" value="ALIPHATIC SULFONATES-BINDING PROTEIN-RELATED"/>
    <property type="match status" value="1"/>
</dbReference>
<dbReference type="GO" id="GO:0016020">
    <property type="term" value="C:membrane"/>
    <property type="evidence" value="ECO:0007669"/>
    <property type="project" value="InterPro"/>
</dbReference>
<feature type="domain" description="SsuA/THI5-like" evidence="5">
    <location>
        <begin position="59"/>
        <end position="253"/>
    </location>
</feature>
<keyword evidence="7" id="KW-1185">Reference proteome</keyword>
<dbReference type="InterPro" id="IPR015168">
    <property type="entry name" value="SsuA/THI5"/>
</dbReference>
<name>A0A1X7F3R5_9BACT</name>
<reference evidence="7" key="1">
    <citation type="submission" date="2017-04" db="EMBL/GenBank/DDBJ databases">
        <authorList>
            <person name="Varghese N."/>
            <person name="Submissions S."/>
        </authorList>
    </citation>
    <scope>NUCLEOTIDE SEQUENCE [LARGE SCALE GENOMIC DNA]</scope>
    <source>
        <strain evidence="7">K3S</strain>
    </source>
</reference>
<dbReference type="CDD" id="cd01008">
    <property type="entry name" value="PBP2_NrtA_SsuA_CpmA_like"/>
    <property type="match status" value="1"/>
</dbReference>
<keyword evidence="3 4" id="KW-0732">Signal</keyword>
<keyword evidence="2" id="KW-0813">Transport</keyword>
<dbReference type="OrthoDB" id="286202at2"/>
<evidence type="ECO:0000313" key="7">
    <source>
        <dbReference type="Proteomes" id="UP000192906"/>
    </source>
</evidence>
<proteinExistence type="predicted"/>
<evidence type="ECO:0000256" key="1">
    <source>
        <dbReference type="ARBA" id="ARBA00004418"/>
    </source>
</evidence>
<dbReference type="STRING" id="1519643.SAMN06295933_3619"/>
<dbReference type="EMBL" id="FWZU01000010">
    <property type="protein sequence ID" value="SMF44866.1"/>
    <property type="molecule type" value="Genomic_DNA"/>
</dbReference>
<gene>
    <name evidence="6" type="ORF">SAMN06295933_3619</name>
</gene>
<accession>A0A1X7F3R5</accession>
<dbReference type="NCBIfam" id="TIGR01728">
    <property type="entry name" value="SsuA_fam"/>
    <property type="match status" value="1"/>
</dbReference>
<dbReference type="Gene3D" id="3.40.190.10">
    <property type="entry name" value="Periplasmic binding protein-like II"/>
    <property type="match status" value="2"/>
</dbReference>
<protein>
    <submittedName>
        <fullName evidence="6">Sulfonate transport system substrate-binding protein</fullName>
    </submittedName>
</protein>
<evidence type="ECO:0000313" key="6">
    <source>
        <dbReference type="EMBL" id="SMF44866.1"/>
    </source>
</evidence>
<dbReference type="GO" id="GO:0042597">
    <property type="term" value="C:periplasmic space"/>
    <property type="evidence" value="ECO:0007669"/>
    <property type="project" value="UniProtKB-SubCell"/>
</dbReference>
<dbReference type="GO" id="GO:0042626">
    <property type="term" value="F:ATPase-coupled transmembrane transporter activity"/>
    <property type="evidence" value="ECO:0007669"/>
    <property type="project" value="InterPro"/>
</dbReference>
<evidence type="ECO:0000256" key="4">
    <source>
        <dbReference type="SAM" id="SignalP"/>
    </source>
</evidence>
<dbReference type="RefSeq" id="WP_085104821.1">
    <property type="nucleotide sequence ID" value="NZ_FWZU01000010.1"/>
</dbReference>
<organism evidence="6 7">
    <name type="scientific">Desulfovibrio gilichinskyi</name>
    <dbReference type="NCBI Taxonomy" id="1519643"/>
    <lineage>
        <taxon>Bacteria</taxon>
        <taxon>Pseudomonadati</taxon>
        <taxon>Thermodesulfobacteriota</taxon>
        <taxon>Desulfovibrionia</taxon>
        <taxon>Desulfovibrionales</taxon>
        <taxon>Desulfovibrionaceae</taxon>
        <taxon>Desulfovibrio</taxon>
    </lineage>
</organism>
<feature type="signal peptide" evidence="4">
    <location>
        <begin position="1"/>
        <end position="24"/>
    </location>
</feature>
<evidence type="ECO:0000259" key="5">
    <source>
        <dbReference type="Pfam" id="PF09084"/>
    </source>
</evidence>
<dbReference type="Pfam" id="PF09084">
    <property type="entry name" value="NMT1"/>
    <property type="match status" value="1"/>
</dbReference>
<evidence type="ECO:0000256" key="2">
    <source>
        <dbReference type="ARBA" id="ARBA00022448"/>
    </source>
</evidence>
<evidence type="ECO:0000256" key="3">
    <source>
        <dbReference type="ARBA" id="ARBA00022729"/>
    </source>
</evidence>
<dbReference type="InterPro" id="IPR010067">
    <property type="entry name" value="ABC_SsuA_sub-bd"/>
</dbReference>
<sequence length="318" mass="34643">MKRYYLSLLLAVFLVAGTVMPSFAALSEDVKEIGITYVKFPLNVPAIIAYKKNMFENEFKQDGITITHPELTSGPKQTQAMAAGSVQFASVLGASSAIIAKSNGVDLKIIAVFARAPKAFNIMALDKSINSVKDLKNKIVAGPKGTVLHQMLYAALLKEGLTPSDIKFVNMSIPQARAALMSGNVSAALVAGPSVPVMETGGCHVIANGEGLIQGLIVVAVDNNFLKEHPDLVKRYLDVNEKSAKFMKDNPEETFEIVAKETNLTIENVKKMFPWYDYSSAITGKDIKDLEVTQEFLLDNGMMKNKINIKDIISNINQ</sequence>
<dbReference type="SUPFAM" id="SSF53850">
    <property type="entry name" value="Periplasmic binding protein-like II"/>
    <property type="match status" value="1"/>
</dbReference>
<dbReference type="Proteomes" id="UP000192906">
    <property type="component" value="Unassembled WGS sequence"/>
</dbReference>
<feature type="chain" id="PRO_5010884975" evidence="4">
    <location>
        <begin position="25"/>
        <end position="318"/>
    </location>
</feature>
<dbReference type="AlphaFoldDB" id="A0A1X7F3R5"/>
<comment type="subcellular location">
    <subcellularLocation>
        <location evidence="1">Periplasm</location>
    </subcellularLocation>
</comment>
<dbReference type="PANTHER" id="PTHR30024:SF42">
    <property type="entry name" value="ALIPHATIC SULFONATES-BINDING PROTEIN-RELATED"/>
    <property type="match status" value="1"/>
</dbReference>